<evidence type="ECO:0000259" key="7">
    <source>
        <dbReference type="PROSITE" id="PS51411"/>
    </source>
</evidence>
<feature type="compositionally biased region" description="Polar residues" evidence="5">
    <location>
        <begin position="792"/>
        <end position="802"/>
    </location>
</feature>
<dbReference type="InterPro" id="IPR047767">
    <property type="entry name" value="PSP1-like"/>
</dbReference>
<reference evidence="8" key="1">
    <citation type="submission" date="2022-11" db="EMBL/GenBank/DDBJ databases">
        <authorList>
            <person name="Morgan W.R."/>
            <person name="Tartar A."/>
        </authorList>
    </citation>
    <scope>NUCLEOTIDE SEQUENCE</scope>
    <source>
        <strain evidence="8">ARSEF 373</strain>
    </source>
</reference>
<feature type="region of interest" description="Disordered" evidence="5">
    <location>
        <begin position="1244"/>
        <end position="1312"/>
    </location>
</feature>
<name>A0AAV2YZS9_9STRA</name>
<protein>
    <recommendedName>
        <fullName evidence="10">FYVE-type domain-containing protein</fullName>
    </recommendedName>
</protein>
<feature type="region of interest" description="Disordered" evidence="5">
    <location>
        <begin position="1147"/>
        <end position="1186"/>
    </location>
</feature>
<dbReference type="InterPro" id="IPR013083">
    <property type="entry name" value="Znf_RING/FYVE/PHD"/>
</dbReference>
<dbReference type="Gene3D" id="3.30.450.40">
    <property type="match status" value="1"/>
</dbReference>
<keyword evidence="1" id="KW-0479">Metal-binding</keyword>
<dbReference type="SMART" id="SM00065">
    <property type="entry name" value="GAF"/>
    <property type="match status" value="1"/>
</dbReference>
<accession>A0AAV2YZS9</accession>
<dbReference type="SUPFAM" id="SSF55781">
    <property type="entry name" value="GAF domain-like"/>
    <property type="match status" value="1"/>
</dbReference>
<feature type="region of interest" description="Disordered" evidence="5">
    <location>
        <begin position="349"/>
        <end position="369"/>
    </location>
</feature>
<feature type="region of interest" description="Disordered" evidence="5">
    <location>
        <begin position="752"/>
        <end position="802"/>
    </location>
</feature>
<evidence type="ECO:0000259" key="6">
    <source>
        <dbReference type="PROSITE" id="PS50178"/>
    </source>
</evidence>
<evidence type="ECO:0000256" key="5">
    <source>
        <dbReference type="SAM" id="MobiDB-lite"/>
    </source>
</evidence>
<proteinExistence type="predicted"/>
<dbReference type="InterPro" id="IPR003018">
    <property type="entry name" value="GAF"/>
</dbReference>
<dbReference type="PROSITE" id="PS50178">
    <property type="entry name" value="ZF_FYVE"/>
    <property type="match status" value="1"/>
</dbReference>
<evidence type="ECO:0000256" key="2">
    <source>
        <dbReference type="ARBA" id="ARBA00022771"/>
    </source>
</evidence>
<feature type="compositionally biased region" description="Basic and acidic residues" evidence="5">
    <location>
        <begin position="274"/>
        <end position="284"/>
    </location>
</feature>
<dbReference type="Pfam" id="PF04468">
    <property type="entry name" value="PSP1"/>
    <property type="match status" value="1"/>
</dbReference>
<feature type="region of interest" description="Disordered" evidence="5">
    <location>
        <begin position="1099"/>
        <end position="1129"/>
    </location>
</feature>
<keyword evidence="9" id="KW-1185">Reference proteome</keyword>
<feature type="compositionally biased region" description="Polar residues" evidence="5">
    <location>
        <begin position="100"/>
        <end position="113"/>
    </location>
</feature>
<dbReference type="InterPro" id="IPR011011">
    <property type="entry name" value="Znf_FYVE_PHD"/>
</dbReference>
<evidence type="ECO:0000313" key="9">
    <source>
        <dbReference type="Proteomes" id="UP001146120"/>
    </source>
</evidence>
<keyword evidence="2 4" id="KW-0863">Zinc-finger</keyword>
<dbReference type="Gene3D" id="3.30.40.10">
    <property type="entry name" value="Zinc/RING finger domain, C3HC4 (zinc finger)"/>
    <property type="match status" value="1"/>
</dbReference>
<dbReference type="Pfam" id="PF01590">
    <property type="entry name" value="GAF"/>
    <property type="match status" value="1"/>
</dbReference>
<dbReference type="SMART" id="SM00064">
    <property type="entry name" value="FYVE"/>
    <property type="match status" value="1"/>
</dbReference>
<dbReference type="InterPro" id="IPR000306">
    <property type="entry name" value="Znf_FYVE"/>
</dbReference>
<reference evidence="8" key="2">
    <citation type="journal article" date="2023" name="Microbiol Resour">
        <title>Decontamination and Annotation of the Draft Genome Sequence of the Oomycete Lagenidium giganteum ARSEF 373.</title>
        <authorList>
            <person name="Morgan W.R."/>
            <person name="Tartar A."/>
        </authorList>
    </citation>
    <scope>NUCLEOTIDE SEQUENCE</scope>
    <source>
        <strain evidence="8">ARSEF 373</strain>
    </source>
</reference>
<dbReference type="GO" id="GO:0005737">
    <property type="term" value="C:cytoplasm"/>
    <property type="evidence" value="ECO:0007669"/>
    <property type="project" value="TreeGrafter"/>
</dbReference>
<dbReference type="EMBL" id="DAKRPA010000079">
    <property type="protein sequence ID" value="DAZ99660.1"/>
    <property type="molecule type" value="Genomic_DNA"/>
</dbReference>
<dbReference type="NCBIfam" id="NF041131">
    <property type="entry name" value="RicT_YaaT_fam"/>
    <property type="match status" value="1"/>
</dbReference>
<dbReference type="Proteomes" id="UP001146120">
    <property type="component" value="Unassembled WGS sequence"/>
</dbReference>
<feature type="domain" description="FYVE-type" evidence="6">
    <location>
        <begin position="1031"/>
        <end position="1087"/>
    </location>
</feature>
<feature type="region of interest" description="Disordered" evidence="5">
    <location>
        <begin position="552"/>
        <end position="578"/>
    </location>
</feature>
<feature type="compositionally biased region" description="Basic residues" evidence="5">
    <location>
        <begin position="759"/>
        <end position="768"/>
    </location>
</feature>
<feature type="domain" description="PSP1 C-terminal" evidence="7">
    <location>
        <begin position="585"/>
        <end position="670"/>
    </location>
</feature>
<dbReference type="InterPro" id="IPR007557">
    <property type="entry name" value="PSP1_C"/>
</dbReference>
<feature type="compositionally biased region" description="Low complexity" evidence="5">
    <location>
        <begin position="555"/>
        <end position="566"/>
    </location>
</feature>
<dbReference type="PANTHER" id="PTHR43830">
    <property type="entry name" value="PROTEIN PSP1"/>
    <property type="match status" value="1"/>
</dbReference>
<gene>
    <name evidence="8" type="ORF">N0F65_001897</name>
</gene>
<feature type="region of interest" description="Disordered" evidence="5">
    <location>
        <begin position="68"/>
        <end position="228"/>
    </location>
</feature>
<dbReference type="SUPFAM" id="SSF57903">
    <property type="entry name" value="FYVE/PHD zinc finger"/>
    <property type="match status" value="1"/>
</dbReference>
<organism evidence="8 9">
    <name type="scientific">Lagenidium giganteum</name>
    <dbReference type="NCBI Taxonomy" id="4803"/>
    <lineage>
        <taxon>Eukaryota</taxon>
        <taxon>Sar</taxon>
        <taxon>Stramenopiles</taxon>
        <taxon>Oomycota</taxon>
        <taxon>Peronosporomycetes</taxon>
        <taxon>Pythiales</taxon>
        <taxon>Pythiaceae</taxon>
    </lineage>
</organism>
<comment type="caution">
    <text evidence="8">The sequence shown here is derived from an EMBL/GenBank/DDBJ whole genome shotgun (WGS) entry which is preliminary data.</text>
</comment>
<feature type="compositionally biased region" description="Basic and acidic residues" evidence="5">
    <location>
        <begin position="1296"/>
        <end position="1312"/>
    </location>
</feature>
<keyword evidence="3" id="KW-0862">Zinc</keyword>
<feature type="compositionally biased region" description="Low complexity" evidence="5">
    <location>
        <begin position="1099"/>
        <end position="1124"/>
    </location>
</feature>
<dbReference type="InterPro" id="IPR029016">
    <property type="entry name" value="GAF-like_dom_sf"/>
</dbReference>
<feature type="compositionally biased region" description="Polar residues" evidence="5">
    <location>
        <begin position="129"/>
        <end position="155"/>
    </location>
</feature>
<evidence type="ECO:0000256" key="4">
    <source>
        <dbReference type="PROSITE-ProRule" id="PRU00091"/>
    </source>
</evidence>
<feature type="region of interest" description="Disordered" evidence="5">
    <location>
        <begin position="257"/>
        <end position="304"/>
    </location>
</feature>
<feature type="region of interest" description="Disordered" evidence="5">
    <location>
        <begin position="23"/>
        <end position="42"/>
    </location>
</feature>
<dbReference type="PROSITE" id="PS51411">
    <property type="entry name" value="PSP1_C"/>
    <property type="match status" value="1"/>
</dbReference>
<dbReference type="Pfam" id="PF01363">
    <property type="entry name" value="FYVE"/>
    <property type="match status" value="1"/>
</dbReference>
<evidence type="ECO:0000256" key="1">
    <source>
        <dbReference type="ARBA" id="ARBA00022723"/>
    </source>
</evidence>
<evidence type="ECO:0000313" key="8">
    <source>
        <dbReference type="EMBL" id="DAZ99660.1"/>
    </source>
</evidence>
<evidence type="ECO:0008006" key="10">
    <source>
        <dbReference type="Google" id="ProtNLM"/>
    </source>
</evidence>
<dbReference type="PANTHER" id="PTHR43830:SF3">
    <property type="entry name" value="PROTEIN PSP1"/>
    <property type="match status" value="1"/>
</dbReference>
<evidence type="ECO:0000256" key="3">
    <source>
        <dbReference type="ARBA" id="ARBA00022833"/>
    </source>
</evidence>
<feature type="compositionally biased region" description="Basic and acidic residues" evidence="5">
    <location>
        <begin position="772"/>
        <end position="790"/>
    </location>
</feature>
<feature type="compositionally biased region" description="Polar residues" evidence="5">
    <location>
        <begin position="1270"/>
        <end position="1295"/>
    </location>
</feature>
<dbReference type="GO" id="GO:0008270">
    <property type="term" value="F:zinc ion binding"/>
    <property type="evidence" value="ECO:0007669"/>
    <property type="project" value="UniProtKB-KW"/>
</dbReference>
<sequence>MPENQEEEWCEYLSASMLALATDERDDGGAMEPRAGAGARRKVNSVDLTQLASLSNDDVFGLTARSVKTRSGSICESLTSSTGSSPSGGGAPWRGPLGRRSSTTLAPSNNQSEHLFEFPQPPSSSSSSNTLKATSSFREVVNSCLSSPGSSISEGTTDDETNHDASPLDDTKSESTEQPVRPSIVDVDPSYAASCMPVLTSLPSSTPEARTGSLYHAKSPVLSNRKDSQTWQLQDEEFLTSPRLGAARHRSNDLMAAGLSLLPESNNQDEVDSEPQRRPTKDIRAASIDFSYQRPSELNPPLPPPQDSYQRLRAKSFSFSTGYSTGGYHGLPPSKQFGSGHDYQAVRPLHHPVPPPPQSAPSQSGGIRPPRVTIPAEPPMMHYQQQYTPPMPYRRYSNDTFSAPLRQFAERTNNEHENNMRQTPNGRGIRSYSMECLNYAAARNGRTHSIEGMVYPPPPPPQDHPVMSRTSSGGLTVEWPPTSMDISPPLPPDTRGMNSMLQYACAPPEAYYEVEFKRGRLETFAGRACFNPGDFVKVEADRGEDIGKVVKRATDLSQLQRSDQSSPTPTDDPLGRTKRHDLPMKKILCLASPREFEMLCEQRKEEHEVFEVCKSKVRQRLLPMNVIDAEYQFDRHKLTFFFEADRRIDFRELVRDLFAIYKTRIWLQQVVPTGKKPFGEYRENQARKHKQQQQQQQQQQQRWWRWSQCVTSCHFLTPFEMARDEEAAYAEYARGLLPTLLAECAIDDSAAGTGAGSGWKRRKAKKGSSVRVWERGGGKESSGDSSKRGSEQPQDGSSSTAKTYAVRSAARIKVPLDMVLKALDCSVVTSYRSFMKILYENLVVDTNVLFHSNLRPLATETQETLAVRWIVCRCHAPMLSDCDMCLLEYSRVHSVDEAPPPSNNVAFSLDGSDGSAHDAVDGLRVATDMPAAYKVLTSLETKHCPVANRLVRGVVPLGGFLLYRTDCSDVTDVVSYMSLEHQQQHGDRQARAMQQALQQMASAVGRLKNAVDAYYMSLRLETLRSTRWVDNSERNECAVCYRRFHQLTRRRHHCRLCGEVICRDCSVHKDADLPTLGPTLLRICQPCDFDVLGFSVSSTVSGSSATTPTPVHSTAPRPTRSQARQSRRTTIAVDNTKQAVMDDALNATGVRRKRSTTVADAAEGRATSNQPMSCPKPHAGDQQPRRSRWRFEKPSLHTNPVALDTYVCPPERLSVMTPKCKREIRHGWHAGDKRLQQHHRHLAEVEQTNQESEPETSSTRPTRRRAKTRFQFTSTLPEESLLTKTTKAPTLQKEQTNQHEEHGHQAAGENHAETALERRVLEDVSQYQELLLSLCERARDLLECDYAALSLFCMDKQQAAITGRSSAMTTKHYLKAKKSDKLVEVAENMQCCAPVLALQQAVLVLDTMASDVPAIPALDFRRLPIVVGPQRARFYAGVPIVTSRHQLMGALAVFRDEPHTGTDSEDLLPVLKTLARTTATAIDDRKAQLDLDKFMSAPLLDSTSVPKQRGPNGRRIPAPDVAVLSRSTELAIVTTQRVEDDGEWRDIRATSVPRSAYASTTPNSKEASMEAYKQQMRRLVMQARMTQAQMEQNALAMKIQGVTL</sequence>
<dbReference type="InterPro" id="IPR017455">
    <property type="entry name" value="Znf_FYVE-rel"/>
</dbReference>